<dbReference type="PhylomeDB" id="Q7NF65"/>
<evidence type="ECO:0000313" key="6">
    <source>
        <dbReference type="EMBL" id="BAC91602.1"/>
    </source>
</evidence>
<dbReference type="eggNOG" id="COG4249">
    <property type="taxonomic scope" value="Bacteria"/>
</dbReference>
<dbReference type="InterPro" id="IPR029030">
    <property type="entry name" value="Caspase-like_dom_sf"/>
</dbReference>
<evidence type="ECO:0000259" key="5">
    <source>
        <dbReference type="Pfam" id="PF20703"/>
    </source>
</evidence>
<dbReference type="InterPro" id="IPR015943">
    <property type="entry name" value="WD40/YVTN_repeat-like_dom_sf"/>
</dbReference>
<dbReference type="InterPro" id="IPR020472">
    <property type="entry name" value="WD40_PAC1"/>
</dbReference>
<feature type="repeat" description="WD" evidence="3">
    <location>
        <begin position="1578"/>
        <end position="1612"/>
    </location>
</feature>
<reference evidence="6 7" key="2">
    <citation type="journal article" date="2003" name="DNA Res.">
        <title>Complete genome structure of Gloeobacter violaceus PCC 7421, a cyanobacterium that lacks thylakoids (supplement).</title>
        <authorList>
            <person name="Nakamura Y."/>
            <person name="Kaneko T."/>
            <person name="Sato S."/>
            <person name="Mimuro M."/>
            <person name="Miyashita H."/>
            <person name="Tsuchiya T."/>
            <person name="Sasamoto S."/>
            <person name="Watanabe A."/>
            <person name="Kawashima K."/>
            <person name="Kishida Y."/>
            <person name="Kiyokawa C."/>
            <person name="Kohara M."/>
            <person name="Matsumoto M."/>
            <person name="Matsuno A."/>
            <person name="Nakazaki N."/>
            <person name="Shimpo S."/>
            <person name="Takeuchi C."/>
            <person name="Yamada M."/>
            <person name="Tabata S."/>
        </authorList>
    </citation>
    <scope>NUCLEOTIDE SEQUENCE [LARGE SCALE GENOMIC DNA]</scope>
    <source>
        <strain evidence="7">ATCC 29082 / PCC 7421</strain>
    </source>
</reference>
<feature type="repeat" description="WD" evidence="3">
    <location>
        <begin position="1170"/>
        <end position="1204"/>
    </location>
</feature>
<feature type="repeat" description="WD" evidence="3">
    <location>
        <begin position="1084"/>
        <end position="1115"/>
    </location>
</feature>
<dbReference type="Pfam" id="PF00400">
    <property type="entry name" value="WD40"/>
    <property type="match status" value="13"/>
</dbReference>
<evidence type="ECO:0000256" key="2">
    <source>
        <dbReference type="ARBA" id="ARBA00022737"/>
    </source>
</evidence>
<dbReference type="Gene3D" id="2.130.10.10">
    <property type="entry name" value="YVTN repeat-like/Quinoprotein amine dehydrogenase"/>
    <property type="match status" value="4"/>
</dbReference>
<feature type="repeat" description="WD" evidence="3">
    <location>
        <begin position="1496"/>
        <end position="1527"/>
    </location>
</feature>
<feature type="repeat" description="WD" evidence="3">
    <location>
        <begin position="1252"/>
        <end position="1284"/>
    </location>
</feature>
<name>Q7NF65_GLOVI</name>
<dbReference type="Proteomes" id="UP000000557">
    <property type="component" value="Chromosome"/>
</dbReference>
<accession>Q7NF65</accession>
<dbReference type="eggNOG" id="COG1116">
    <property type="taxonomic scope" value="Bacteria"/>
</dbReference>
<dbReference type="InterPro" id="IPR049052">
    <property type="entry name" value="nSTAND1"/>
</dbReference>
<dbReference type="PROSITE" id="PS50294">
    <property type="entry name" value="WD_REPEATS_REGION"/>
    <property type="match status" value="12"/>
</dbReference>
<dbReference type="SUPFAM" id="SSF52540">
    <property type="entry name" value="P-loop containing nucleoside triphosphate hydrolases"/>
    <property type="match status" value="1"/>
</dbReference>
<gene>
    <name evidence="6" type="ordered locus">gll3661</name>
</gene>
<dbReference type="RefSeq" id="WP_011143650.1">
    <property type="nucleotide sequence ID" value="NC_005125.1"/>
</dbReference>
<dbReference type="OrthoDB" id="505527at2"/>
<feature type="domain" description="Novel STAND NTPase 1" evidence="5">
    <location>
        <begin position="514"/>
        <end position="939"/>
    </location>
</feature>
<evidence type="ECO:0000256" key="3">
    <source>
        <dbReference type="PROSITE-ProRule" id="PRU00221"/>
    </source>
</evidence>
<dbReference type="SUPFAM" id="SSF52129">
    <property type="entry name" value="Caspase-like"/>
    <property type="match status" value="1"/>
</dbReference>
<evidence type="ECO:0000259" key="4">
    <source>
        <dbReference type="Pfam" id="PF00656"/>
    </source>
</evidence>
<keyword evidence="2" id="KW-0677">Repeat</keyword>
<dbReference type="InterPro" id="IPR036322">
    <property type="entry name" value="WD40_repeat_dom_sf"/>
</dbReference>
<feature type="domain" description="Peptidase C14 caspase" evidence="4">
    <location>
        <begin position="25"/>
        <end position="230"/>
    </location>
</feature>
<feature type="repeat" description="WD" evidence="3">
    <location>
        <begin position="1619"/>
        <end position="1651"/>
    </location>
</feature>
<dbReference type="eggNOG" id="COG2319">
    <property type="taxonomic scope" value="Bacteria"/>
</dbReference>
<feature type="repeat" description="WD" evidence="3">
    <location>
        <begin position="1416"/>
        <end position="1447"/>
    </location>
</feature>
<sequence length="1682" mass="181958">MPPLGLRTSRDDRLQQAEVGRLWMLMVGIDTYADPGLGGLGCAVCDCRELAAALAELTGRFERRVELVHHGQDGRSPRLEAVRASLAQLVAEAQPEDTVVFYFSGHGVLDRRCTEVFFCLADTRLGALEQTALGLPELLGSLASCRAHQQLLWLDACHSGAGFVPAGAMQADDAAGRLVAALQRHAPQRRSLYALLSCDAGERSWEFPELGHGVFTYYLIRGLRGEAADCQGVIDIDGLYKFVYYQTLRHIDQINKQLRLLNRQKGRRGEIERFRLHSLQTPKRFVGGVAPVVLGRALRAAGASQTRRALVIESPVGRGVGVKLSRELARLGRFDIRYWSAESAPRQWLARRLAGDSPVARTVLVYLGGRVVCTGAGDLHLDLGGTAVGLLWLGQQMQAGRPDRRIWVCDWVVEPENLEAVRRWIQSQQQPQTLGLCLMAGLSAPDEAGRFGEALVTTLAAAAAGLSAAEWIAQLQDQTAAETTHFEGWLSGVEGIVEVLPGDSAAPFDTRICPYMGLRAFAEAAAPFFYGRGPLVARLLHGLQERSFVAVVGASGCGKSSLVQAGLMAQLRQGGMIPGSGRWRLCTMQPGTHPLANLIARLGESGAMGAGETERRELEGLVYLGAEGFVRWLRTRPQPVLVLVVDQFEELLTLSAALECDRFVELVLGALEHAPDRFKLVITLRADCAEGALRLRGLHRLLERSVVYLSAELSQADYRDIILKPAAQVGLQVEPELVEVLLRDLERSRGELALLEFVLEQLWERRAGGWLTLRAYRQQIGGIEGALERKAEEVFGALCPQARACAHWLFLSLTQLGEGMPDTRRRVRKADLLVPRYGPALVEQTLKAFSDARLIVIGTEENRGQAAGTGIERGAAADDDIAGAIEQLHAEVTVEVAHEVLIRNWSTLRWWLEENRARLRVQRQIEQAAHLWLQSGRSDEFLLSGARLAEAEELHQGCADELTATSNRFIEACLAQRAALQQRQQRALVRTRLAAGAMGALALVVAVLGGVLFKLVGDLQHNEIATHTAYARSFLSTHRGPEGLQAALRAGRQQLQTLSADTGQTRQTESILREALSTVQQWNRIEHPQWVTSVAFSPGAALLASGSVDGQVRLWRPDGTLVRKIAALASSTDHKPNLQVRFSPDGGLLAVARDDGIVALQRSEGGPVTTLRHPRGVYDVRFSPGEATLATASSDGCVRVWSIEGRLLRTLADPGNPVFALAFSPDGDLIAAASADGAIRLWRRDGRLGATLRGHRDWALAVAVSPDGRVIASGDRTGAVRLWSREGHGLKSLRGHSEAVFAVAFSPDGALLATAGFDRTVRLWRPDGTPAGVLQGHSSDITSLSFGGDGQTLATASLDRTVRLWRLQPPLRRTLYGHTDGVLSARFSPDGALVASAGDDRTTRLWSRDGKPLAILRGHAQAVIEVAFSPKGDRLATGGGDGTVRLWRRDGTALGQLSGHSGPVHSLHYSPDGQILAAAGETVRLWNAQGILQAAFGGTPGGVLEVAFSPKGDRLATGGGDGTVRLWRRDGTALGQLSGHSGPVHSLHYSPDGQILAAAGEEGMVRIWEADGLLRQNWAAHTDWIGALAFSPDGRTLATAGHDRLVKLWSLDGTLLKVLEGHTAPVTSVGFSPDSRTVISAGLDKTVLLWNDWQLDMAGLVARGCNWLAASSDNTPNRPCKY</sequence>
<dbReference type="InterPro" id="IPR001680">
    <property type="entry name" value="WD40_rpt"/>
</dbReference>
<dbReference type="PRINTS" id="PR00320">
    <property type="entry name" value="GPROTEINBRPT"/>
</dbReference>
<dbReference type="Pfam" id="PF00656">
    <property type="entry name" value="Peptidase_C14"/>
    <property type="match status" value="1"/>
</dbReference>
<evidence type="ECO:0000313" key="7">
    <source>
        <dbReference type="Proteomes" id="UP000000557"/>
    </source>
</evidence>
<feature type="repeat" description="WD" evidence="3">
    <location>
        <begin position="1211"/>
        <end position="1242"/>
    </location>
</feature>
<feature type="repeat" description="WD" evidence="3">
    <location>
        <begin position="1334"/>
        <end position="1368"/>
    </location>
</feature>
<dbReference type="GO" id="GO:0004197">
    <property type="term" value="F:cysteine-type endopeptidase activity"/>
    <property type="evidence" value="ECO:0007669"/>
    <property type="project" value="InterPro"/>
</dbReference>
<dbReference type="STRING" id="251221.gene:10761176"/>
<protein>
    <submittedName>
        <fullName evidence="6">WD-40 repeat protein</fullName>
    </submittedName>
</protein>
<keyword evidence="1 3" id="KW-0853">WD repeat</keyword>
<dbReference type="GO" id="GO:0006508">
    <property type="term" value="P:proteolysis"/>
    <property type="evidence" value="ECO:0007669"/>
    <property type="project" value="InterPro"/>
</dbReference>
<dbReference type="InterPro" id="IPR011600">
    <property type="entry name" value="Pept_C14_caspase"/>
</dbReference>
<dbReference type="EnsemblBacteria" id="BAC91602">
    <property type="protein sequence ID" value="BAC91602"/>
    <property type="gene ID" value="BAC91602"/>
</dbReference>
<dbReference type="SUPFAM" id="SSF50978">
    <property type="entry name" value="WD40 repeat-like"/>
    <property type="match status" value="2"/>
</dbReference>
<feature type="repeat" description="WD" evidence="3">
    <location>
        <begin position="1537"/>
        <end position="1569"/>
    </location>
</feature>
<evidence type="ECO:0000256" key="1">
    <source>
        <dbReference type="ARBA" id="ARBA00022574"/>
    </source>
</evidence>
<dbReference type="CDD" id="cd00200">
    <property type="entry name" value="WD40"/>
    <property type="match status" value="3"/>
</dbReference>
<organism evidence="6 7">
    <name type="scientific">Gloeobacter violaceus (strain ATCC 29082 / PCC 7421)</name>
    <dbReference type="NCBI Taxonomy" id="251221"/>
    <lineage>
        <taxon>Bacteria</taxon>
        <taxon>Bacillati</taxon>
        <taxon>Cyanobacteriota</taxon>
        <taxon>Cyanophyceae</taxon>
        <taxon>Gloeobacterales</taxon>
        <taxon>Gloeobacteraceae</taxon>
        <taxon>Gloeobacter</taxon>
    </lineage>
</organism>
<dbReference type="PROSITE" id="PS50082">
    <property type="entry name" value="WD_REPEATS_2"/>
    <property type="match status" value="12"/>
</dbReference>
<dbReference type="SMART" id="SM00320">
    <property type="entry name" value="WD40"/>
    <property type="match status" value="14"/>
</dbReference>
<keyword evidence="7" id="KW-1185">Reference proteome</keyword>
<dbReference type="Gene3D" id="3.40.50.1460">
    <property type="match status" value="1"/>
</dbReference>
<feature type="repeat" description="WD" evidence="3">
    <location>
        <begin position="1293"/>
        <end position="1324"/>
    </location>
</feature>
<dbReference type="EMBL" id="BA000045">
    <property type="protein sequence ID" value="BAC91602.1"/>
    <property type="molecule type" value="Genomic_DNA"/>
</dbReference>
<dbReference type="HOGENOM" id="CLU_002352_0_0_3"/>
<dbReference type="KEGG" id="gvi:gll3661"/>
<dbReference type="MEROPS" id="C14.A07"/>
<dbReference type="Pfam" id="PF20703">
    <property type="entry name" value="nSTAND1"/>
    <property type="match status" value="1"/>
</dbReference>
<dbReference type="PANTHER" id="PTHR19848">
    <property type="entry name" value="WD40 REPEAT PROTEIN"/>
    <property type="match status" value="1"/>
</dbReference>
<dbReference type="InterPro" id="IPR027417">
    <property type="entry name" value="P-loop_NTPase"/>
</dbReference>
<dbReference type="PATRIC" id="fig|251221.4.peg.3696"/>
<dbReference type="InParanoid" id="Q7NF65"/>
<proteinExistence type="predicted"/>
<reference evidence="6 7" key="1">
    <citation type="journal article" date="2003" name="DNA Res.">
        <title>Complete genome structure of Gloeobacter violaceus PCC 7421, a cyanobacterium that lacks thylakoids.</title>
        <authorList>
            <person name="Nakamura Y."/>
            <person name="Kaneko T."/>
            <person name="Sato S."/>
            <person name="Mimuro M."/>
            <person name="Miyashita H."/>
            <person name="Tsuchiya T."/>
            <person name="Sasamoto S."/>
            <person name="Watanabe A."/>
            <person name="Kawashima K."/>
            <person name="Kishida Y."/>
            <person name="Kiyokawa C."/>
            <person name="Kohara M."/>
            <person name="Matsumoto M."/>
            <person name="Matsuno A."/>
            <person name="Nakazaki N."/>
            <person name="Shimpo S."/>
            <person name="Takeuchi C."/>
            <person name="Yamada M."/>
            <person name="Tabata S."/>
        </authorList>
    </citation>
    <scope>NUCLEOTIDE SEQUENCE [LARGE SCALE GENOMIC DNA]</scope>
    <source>
        <strain evidence="7">ATCC 29082 / PCC 7421</strain>
    </source>
</reference>
<feature type="repeat" description="WD" evidence="3">
    <location>
        <begin position="1375"/>
        <end position="1407"/>
    </location>
</feature>
<dbReference type="PANTHER" id="PTHR19848:SF8">
    <property type="entry name" value="F-BOX AND WD REPEAT DOMAIN CONTAINING 7"/>
    <property type="match status" value="1"/>
</dbReference>